<dbReference type="InterPro" id="IPR036281">
    <property type="entry name" value="SinR/SinI_dimer_dom_sf"/>
</dbReference>
<dbReference type="Proteomes" id="UP000249134">
    <property type="component" value="Chromosome 1"/>
</dbReference>
<dbReference type="EMBL" id="LS483476">
    <property type="protein sequence ID" value="SQI63411.1"/>
    <property type="molecule type" value="Genomic_DNA"/>
</dbReference>
<accession>A0A2X4WJY3</accession>
<dbReference type="SUPFAM" id="SSF47406">
    <property type="entry name" value="SinR repressor dimerisation domain-like"/>
    <property type="match status" value="1"/>
</dbReference>
<reference evidence="2 3" key="1">
    <citation type="submission" date="2018-06" db="EMBL/GenBank/DDBJ databases">
        <authorList>
            <consortium name="Pathogen Informatics"/>
            <person name="Doyle S."/>
        </authorList>
    </citation>
    <scope>NUCLEOTIDE SEQUENCE [LARGE SCALE GENOMIC DNA]</scope>
    <source>
        <strain evidence="2 3">NCTC4824</strain>
    </source>
</reference>
<feature type="domain" description="Sin" evidence="1">
    <location>
        <begin position="9"/>
        <end position="47"/>
    </location>
</feature>
<gene>
    <name evidence="2" type="primary">sinI</name>
    <name evidence="2" type="ORF">NCTC4824_04107</name>
</gene>
<name>A0A2X4WJY3_LEDLE</name>
<evidence type="ECO:0000313" key="2">
    <source>
        <dbReference type="EMBL" id="SQI63411.1"/>
    </source>
</evidence>
<dbReference type="AlphaFoldDB" id="A0A2X4WJY3"/>
<dbReference type="InterPro" id="IPR010981">
    <property type="entry name" value="SinR/SinI_dimer_dom"/>
</dbReference>
<proteinExistence type="predicted"/>
<dbReference type="GO" id="GO:0046983">
    <property type="term" value="F:protein dimerization activity"/>
    <property type="evidence" value="ECO:0007669"/>
    <property type="project" value="InterPro"/>
</dbReference>
<dbReference type="STRING" id="1348624.GCA_001591545_03687"/>
<evidence type="ECO:0000259" key="1">
    <source>
        <dbReference type="PROSITE" id="PS51500"/>
    </source>
</evidence>
<keyword evidence="3" id="KW-1185">Reference proteome</keyword>
<dbReference type="KEGG" id="blen:NCTC4824_04107"/>
<protein>
    <submittedName>
        <fullName evidence="2">SinR antagonist</fullName>
    </submittedName>
</protein>
<organism evidence="2 3">
    <name type="scientific">Lederbergia lenta</name>
    <name type="common">Bacillus lentus</name>
    <dbReference type="NCBI Taxonomy" id="1467"/>
    <lineage>
        <taxon>Bacteria</taxon>
        <taxon>Bacillati</taxon>
        <taxon>Bacillota</taxon>
        <taxon>Bacilli</taxon>
        <taxon>Bacillales</taxon>
        <taxon>Bacillaceae</taxon>
        <taxon>Lederbergia</taxon>
    </lineage>
</organism>
<dbReference type="Pfam" id="PF08671">
    <property type="entry name" value="SinI"/>
    <property type="match status" value="1"/>
</dbReference>
<dbReference type="PROSITE" id="PS51500">
    <property type="entry name" value="SIN"/>
    <property type="match status" value="1"/>
</dbReference>
<evidence type="ECO:0000313" key="3">
    <source>
        <dbReference type="Proteomes" id="UP000249134"/>
    </source>
</evidence>
<sequence>MGDGLLMKPIEQQQTNSLDKEWIALMIAARNLGFTLEEVREFIRKGDFSEFNSPQSIHNQRRES</sequence>
<dbReference type="GO" id="GO:0006355">
    <property type="term" value="P:regulation of DNA-templated transcription"/>
    <property type="evidence" value="ECO:0007669"/>
    <property type="project" value="InterPro"/>
</dbReference>